<name>A0AAD4N9Z2_9BILA</name>
<comment type="caution">
    <text evidence="1">The sequence shown here is derived from an EMBL/GenBank/DDBJ whole genome shotgun (WGS) entry which is preliminary data.</text>
</comment>
<gene>
    <name evidence="1" type="ORF">DdX_04507</name>
</gene>
<dbReference type="Proteomes" id="UP001201812">
    <property type="component" value="Unassembled WGS sequence"/>
</dbReference>
<protein>
    <submittedName>
        <fullName evidence="1">Uncharacterized protein</fullName>
    </submittedName>
</protein>
<organism evidence="1 2">
    <name type="scientific">Ditylenchus destructor</name>
    <dbReference type="NCBI Taxonomy" id="166010"/>
    <lineage>
        <taxon>Eukaryota</taxon>
        <taxon>Metazoa</taxon>
        <taxon>Ecdysozoa</taxon>
        <taxon>Nematoda</taxon>
        <taxon>Chromadorea</taxon>
        <taxon>Rhabditida</taxon>
        <taxon>Tylenchina</taxon>
        <taxon>Tylenchomorpha</taxon>
        <taxon>Sphaerularioidea</taxon>
        <taxon>Anguinidae</taxon>
        <taxon>Anguininae</taxon>
        <taxon>Ditylenchus</taxon>
    </lineage>
</organism>
<proteinExistence type="predicted"/>
<reference evidence="1" key="1">
    <citation type="submission" date="2022-01" db="EMBL/GenBank/DDBJ databases">
        <title>Genome Sequence Resource for Two Populations of Ditylenchus destructor, the Migratory Endoparasitic Phytonematode.</title>
        <authorList>
            <person name="Zhang H."/>
            <person name="Lin R."/>
            <person name="Xie B."/>
        </authorList>
    </citation>
    <scope>NUCLEOTIDE SEQUENCE</scope>
    <source>
        <strain evidence="1">BazhouSP</strain>
    </source>
</reference>
<evidence type="ECO:0000313" key="1">
    <source>
        <dbReference type="EMBL" id="KAI1722199.1"/>
    </source>
</evidence>
<accession>A0AAD4N9Z2</accession>
<sequence length="310" mass="36254">MSNSKAFVKSYDLRPRKRRASVASPPRVLNTVQAHPPNRLLFETLNLFSRHELFDISFANRRFRDFIDRNYTERPYLILNELYFEARRQLWAINDMIFPPDVEKRVKKYLCPRDILDVVDQLWPWNFLRFSYVYFDFTSYRSVMDVLGPLSHIWKGGVLDVVWDSFVPTEEFAQLVSTACCLTLDGRRILQFLSAIKRNGSQKIQIDDLSSAPTTVKIEDIIDFLFGSTLPDHRELTISVTKVNPMLLIQVARQRFSAATAKLSFTLRWVHRGSNQTSPLPLYVFYDHNETIDQGLEFFPLPNFSELTIK</sequence>
<evidence type="ECO:0000313" key="2">
    <source>
        <dbReference type="Proteomes" id="UP001201812"/>
    </source>
</evidence>
<dbReference type="AlphaFoldDB" id="A0AAD4N9Z2"/>
<keyword evidence="2" id="KW-1185">Reference proteome</keyword>
<dbReference type="EMBL" id="JAKKPZ010000004">
    <property type="protein sequence ID" value="KAI1722199.1"/>
    <property type="molecule type" value="Genomic_DNA"/>
</dbReference>